<dbReference type="EMBL" id="CALYLO010000014">
    <property type="protein sequence ID" value="CAH8249037.1"/>
    <property type="molecule type" value="Genomic_DNA"/>
</dbReference>
<comment type="caution">
    <text evidence="1">The sequence shown here is derived from an EMBL/GenBank/DDBJ whole genome shotgun (WGS) entry which is preliminary data.</text>
</comment>
<evidence type="ECO:0000313" key="1">
    <source>
        <dbReference type="EMBL" id="CAH8249037.1"/>
    </source>
</evidence>
<evidence type="ECO:0000313" key="2">
    <source>
        <dbReference type="Proteomes" id="UP001154322"/>
    </source>
</evidence>
<dbReference type="Proteomes" id="UP001154322">
    <property type="component" value="Unassembled WGS sequence"/>
</dbReference>
<accession>A0ABM9GBB7</accession>
<protein>
    <submittedName>
        <fullName evidence="1">XkdX family protein</fullName>
    </submittedName>
</protein>
<organism evidence="1 2">
    <name type="scientific">Paenibacillus melissococcoides</name>
    <dbReference type="NCBI Taxonomy" id="2912268"/>
    <lineage>
        <taxon>Bacteria</taxon>
        <taxon>Bacillati</taxon>
        <taxon>Bacillota</taxon>
        <taxon>Bacilli</taxon>
        <taxon>Bacillales</taxon>
        <taxon>Paenibacillaceae</taxon>
        <taxon>Paenibacillus</taxon>
    </lineage>
</organism>
<keyword evidence="2" id="KW-1185">Reference proteome</keyword>
<name>A0ABM9GBB7_9BACL</name>
<dbReference type="RefSeq" id="WP_213430971.1">
    <property type="nucleotide sequence ID" value="NZ_AP031286.1"/>
</dbReference>
<proteinExistence type="predicted"/>
<reference evidence="1" key="1">
    <citation type="submission" date="2022-06" db="EMBL/GenBank/DDBJ databases">
        <authorList>
            <person name="Dietemann V."/>
            <person name="Ory F."/>
            <person name="Dainat B."/>
            <person name="Oberhansli S."/>
        </authorList>
    </citation>
    <scope>NUCLEOTIDE SEQUENCE</scope>
    <source>
        <strain evidence="1">Ena-SAMPLE-TAB-26-04-2022-14:26:32:270-5432</strain>
    </source>
</reference>
<gene>
    <name evidence="1" type="ORF">WJ0W_006224</name>
</gene>
<sequence>MNFWKLAFDCEWIDAEGLCAAVKTETNRFGEITPEEYEEITGVTFPVKE</sequence>